<proteinExistence type="predicted"/>
<dbReference type="AlphaFoldDB" id="A0A0F9Q1H1"/>
<sequence length="90" mass="10201">MSTIKYPISLNEEDQRVIRNIGKSLNIDTDKTYGATSKIIKLSIRLAEKTADSIAKSIPTLEPAILDFLLSAIRIKKIQEYHKKKEEKGK</sequence>
<gene>
    <name evidence="1" type="ORF">LCGC14_1070250</name>
</gene>
<reference evidence="1" key="1">
    <citation type="journal article" date="2015" name="Nature">
        <title>Complex archaea that bridge the gap between prokaryotes and eukaryotes.</title>
        <authorList>
            <person name="Spang A."/>
            <person name="Saw J.H."/>
            <person name="Jorgensen S.L."/>
            <person name="Zaremba-Niedzwiedzka K."/>
            <person name="Martijn J."/>
            <person name="Lind A.E."/>
            <person name="van Eijk R."/>
            <person name="Schleper C."/>
            <person name="Guy L."/>
            <person name="Ettema T.J."/>
        </authorList>
    </citation>
    <scope>NUCLEOTIDE SEQUENCE</scope>
</reference>
<accession>A0A0F9Q1H1</accession>
<name>A0A0F9Q1H1_9ZZZZ</name>
<comment type="caution">
    <text evidence="1">The sequence shown here is derived from an EMBL/GenBank/DDBJ whole genome shotgun (WGS) entry which is preliminary data.</text>
</comment>
<protein>
    <submittedName>
        <fullName evidence="1">Uncharacterized protein</fullName>
    </submittedName>
</protein>
<evidence type="ECO:0000313" key="1">
    <source>
        <dbReference type="EMBL" id="KKN07141.1"/>
    </source>
</evidence>
<organism evidence="1">
    <name type="scientific">marine sediment metagenome</name>
    <dbReference type="NCBI Taxonomy" id="412755"/>
    <lineage>
        <taxon>unclassified sequences</taxon>
        <taxon>metagenomes</taxon>
        <taxon>ecological metagenomes</taxon>
    </lineage>
</organism>
<dbReference type="EMBL" id="LAZR01004603">
    <property type="protein sequence ID" value="KKN07141.1"/>
    <property type="molecule type" value="Genomic_DNA"/>
</dbReference>